<proteinExistence type="predicted"/>
<protein>
    <submittedName>
        <fullName evidence="1">Uncharacterized protein</fullName>
    </submittedName>
</protein>
<evidence type="ECO:0000313" key="2">
    <source>
        <dbReference type="Proteomes" id="UP000602124"/>
    </source>
</evidence>
<reference evidence="1" key="1">
    <citation type="submission" date="2020-12" db="EMBL/GenBank/DDBJ databases">
        <title>Devosia sp. MSA67 isolated from Mo River.</title>
        <authorList>
            <person name="Ma F."/>
            <person name="Zi Z."/>
        </authorList>
    </citation>
    <scope>NUCLEOTIDE SEQUENCE</scope>
    <source>
        <strain evidence="1">MSA67</strain>
    </source>
</reference>
<dbReference type="RefSeq" id="WP_198875211.1">
    <property type="nucleotide sequence ID" value="NZ_JAEKMH010000001.1"/>
</dbReference>
<accession>A0A934MKD2</accession>
<organism evidence="1 2">
    <name type="scientific">Devosia sediminis</name>
    <dbReference type="NCBI Taxonomy" id="2798801"/>
    <lineage>
        <taxon>Bacteria</taxon>
        <taxon>Pseudomonadati</taxon>
        <taxon>Pseudomonadota</taxon>
        <taxon>Alphaproteobacteria</taxon>
        <taxon>Hyphomicrobiales</taxon>
        <taxon>Devosiaceae</taxon>
        <taxon>Devosia</taxon>
    </lineage>
</organism>
<keyword evidence="2" id="KW-1185">Reference proteome</keyword>
<dbReference type="Proteomes" id="UP000602124">
    <property type="component" value="Unassembled WGS sequence"/>
</dbReference>
<name>A0A934MKD2_9HYPH</name>
<evidence type="ECO:0000313" key="1">
    <source>
        <dbReference type="EMBL" id="MBJ3784005.1"/>
    </source>
</evidence>
<gene>
    <name evidence="1" type="ORF">JEQ47_04650</name>
</gene>
<dbReference type="EMBL" id="JAEKMH010000001">
    <property type="protein sequence ID" value="MBJ3784005.1"/>
    <property type="molecule type" value="Genomic_DNA"/>
</dbReference>
<sequence length="101" mass="10943">MNVANLQLEGLYLAVAAINDLLVKKGVLGREEIDLALRRAEQTALGDYRVQELSPAERDAVAFASRLLAVANNSAGDEFLPPFSELAKQVGQSKDKYPDQG</sequence>
<dbReference type="AlphaFoldDB" id="A0A934MKD2"/>
<comment type="caution">
    <text evidence="1">The sequence shown here is derived from an EMBL/GenBank/DDBJ whole genome shotgun (WGS) entry which is preliminary data.</text>
</comment>